<evidence type="ECO:0000256" key="5">
    <source>
        <dbReference type="ARBA" id="ARBA00022989"/>
    </source>
</evidence>
<dbReference type="AlphaFoldDB" id="A0A3G9J5R1"/>
<dbReference type="PANTHER" id="PTHR34184">
    <property type="entry name" value="UPF0718 PROTEIN YCGR"/>
    <property type="match status" value="1"/>
</dbReference>
<gene>
    <name evidence="8" type="primary">ycgR_1</name>
    <name evidence="8" type="ORF">Back11_00190</name>
</gene>
<dbReference type="Pfam" id="PF03773">
    <property type="entry name" value="ArsP_1"/>
    <property type="match status" value="1"/>
</dbReference>
<feature type="transmembrane region" description="Helical" evidence="7">
    <location>
        <begin position="238"/>
        <end position="258"/>
    </location>
</feature>
<name>A0A3G9J5R1_9BACL</name>
<evidence type="ECO:0000256" key="7">
    <source>
        <dbReference type="SAM" id="Phobius"/>
    </source>
</evidence>
<keyword evidence="4 7" id="KW-0812">Transmembrane</keyword>
<proteinExistence type="inferred from homology"/>
<dbReference type="InterPro" id="IPR005524">
    <property type="entry name" value="DUF318"/>
</dbReference>
<evidence type="ECO:0000256" key="4">
    <source>
        <dbReference type="ARBA" id="ARBA00022692"/>
    </source>
</evidence>
<feature type="transmembrane region" description="Helical" evidence="7">
    <location>
        <begin position="53"/>
        <end position="74"/>
    </location>
</feature>
<sequence>MPKTVIHRKSMKWNSNLLAGFALISILILYFFSTKESETILNSPKMQIFKMMFISIIIEAMPFILIGVLISALLEVFVSEQTIKKMIPSNPVLAIVTASVLGIIFPICECGMIPAVRRLIQKGMPLYVATTFILVGPIINPIVFWSTFTAFRNKPEIVFSRMGLAFCLALVIGLIVYRFVTTDQLKITEPIQQQEIMKNNVALHEHSHDHQDHPSARKNKLLEVMEHSISEFFEMGKYLMFGALLVGVLQTFVSKASLVTLGQGEGSANLLMMGFGFILSLCSTSDAFVAQSFVTTFSQGSLVAFMVLGPMLNLKGILMMLAVFKTRFVILYSSLVIVGVYVGTLILERFVLK</sequence>
<comment type="subcellular location">
    <subcellularLocation>
        <location evidence="1">Cell membrane</location>
        <topology evidence="1">Multi-pass membrane protein</topology>
    </subcellularLocation>
</comment>
<dbReference type="RefSeq" id="WP_232016133.1">
    <property type="nucleotide sequence ID" value="NZ_AP019308.1"/>
</dbReference>
<dbReference type="Proteomes" id="UP000275368">
    <property type="component" value="Chromosome"/>
</dbReference>
<evidence type="ECO:0000256" key="1">
    <source>
        <dbReference type="ARBA" id="ARBA00004651"/>
    </source>
</evidence>
<evidence type="ECO:0000313" key="8">
    <source>
        <dbReference type="EMBL" id="BBH18674.1"/>
    </source>
</evidence>
<feature type="transmembrane region" description="Helical" evidence="7">
    <location>
        <begin position="302"/>
        <end position="324"/>
    </location>
</feature>
<feature type="transmembrane region" description="Helical" evidence="7">
    <location>
        <begin position="126"/>
        <end position="146"/>
    </location>
</feature>
<dbReference type="PANTHER" id="PTHR34184:SF4">
    <property type="entry name" value="UPF0718 PROTEIN YCGR"/>
    <property type="match status" value="1"/>
</dbReference>
<keyword evidence="9" id="KW-1185">Reference proteome</keyword>
<dbReference type="KEGG" id="pbk:Back11_00190"/>
<evidence type="ECO:0000313" key="9">
    <source>
        <dbReference type="Proteomes" id="UP000275368"/>
    </source>
</evidence>
<reference evidence="8 9" key="1">
    <citation type="submission" date="2018-11" db="EMBL/GenBank/DDBJ databases">
        <title>Complete genome sequence of Paenibacillus baekrokdamisoli strain KCTC 33723.</title>
        <authorList>
            <person name="Kang S.W."/>
            <person name="Lee K.C."/>
            <person name="Kim K.K."/>
            <person name="Kim J.S."/>
            <person name="Kim D.S."/>
            <person name="Ko S.H."/>
            <person name="Yang S.H."/>
            <person name="Lee J.S."/>
        </authorList>
    </citation>
    <scope>NUCLEOTIDE SEQUENCE [LARGE SCALE GENOMIC DNA]</scope>
    <source>
        <strain evidence="8 9">KCTC 33723</strain>
    </source>
</reference>
<feature type="transmembrane region" description="Helical" evidence="7">
    <location>
        <begin position="330"/>
        <end position="352"/>
    </location>
</feature>
<keyword evidence="5 7" id="KW-1133">Transmembrane helix</keyword>
<feature type="transmembrane region" description="Helical" evidence="7">
    <location>
        <begin position="158"/>
        <end position="180"/>
    </location>
</feature>
<keyword evidence="6 7" id="KW-0472">Membrane</keyword>
<dbReference type="InterPro" id="IPR052923">
    <property type="entry name" value="UPF0718"/>
</dbReference>
<protein>
    <submittedName>
        <fullName evidence="8">UPF0718 protein YcgR</fullName>
    </submittedName>
</protein>
<evidence type="ECO:0000256" key="3">
    <source>
        <dbReference type="ARBA" id="ARBA00022475"/>
    </source>
</evidence>
<dbReference type="EMBL" id="AP019308">
    <property type="protein sequence ID" value="BBH18674.1"/>
    <property type="molecule type" value="Genomic_DNA"/>
</dbReference>
<feature type="transmembrane region" description="Helical" evidence="7">
    <location>
        <begin position="94"/>
        <end position="114"/>
    </location>
</feature>
<evidence type="ECO:0000256" key="6">
    <source>
        <dbReference type="ARBA" id="ARBA00023136"/>
    </source>
</evidence>
<accession>A0A3G9J5R1</accession>
<keyword evidence="3" id="KW-1003">Cell membrane</keyword>
<organism evidence="8 9">
    <name type="scientific">Paenibacillus baekrokdamisoli</name>
    <dbReference type="NCBI Taxonomy" id="1712516"/>
    <lineage>
        <taxon>Bacteria</taxon>
        <taxon>Bacillati</taxon>
        <taxon>Bacillota</taxon>
        <taxon>Bacilli</taxon>
        <taxon>Bacillales</taxon>
        <taxon>Paenibacillaceae</taxon>
        <taxon>Paenibacillus</taxon>
    </lineage>
</organism>
<evidence type="ECO:0000256" key="2">
    <source>
        <dbReference type="ARBA" id="ARBA00006386"/>
    </source>
</evidence>
<comment type="similarity">
    <text evidence="2">Belongs to the UPF0718 family.</text>
</comment>
<feature type="transmembrane region" description="Helical" evidence="7">
    <location>
        <begin position="270"/>
        <end position="290"/>
    </location>
</feature>
<dbReference type="GO" id="GO:0005886">
    <property type="term" value="C:plasma membrane"/>
    <property type="evidence" value="ECO:0007669"/>
    <property type="project" value="UniProtKB-SubCell"/>
</dbReference>
<feature type="transmembrane region" description="Helical" evidence="7">
    <location>
        <begin position="13"/>
        <end position="32"/>
    </location>
</feature>